<dbReference type="InterPro" id="IPR020843">
    <property type="entry name" value="ER"/>
</dbReference>
<sequence>MKAVALTRYLPIDDPQSLFDVELSTPVPGEHDLLVRVEAVSVNPVDTKLRAPKPHVEAQPKVLGYDAAGTVEAVGSAVAGFKPGDRVYYAGDVTRPGSNAQFQLVDAQLAAAMPHSLDFADAAALPLVAITAWELLFQRMPFDSEHGGEGQSLLVIGGAGGVGSIAIQLARRAGFTVIATASRADSTDWCRAMGAQHVVNHRQPLAPQLAALGFATVNAALNLADTDAYWDELGALLAPQGHVGLIVEPHGALRIGDPYKAKCIGIHWEFMFARARFHTADMAEQGRILARVAERVDAGELRGIRRETLNPINAANLREAHRRLESGSSIGKLVLAGW</sequence>
<dbReference type="PANTHER" id="PTHR43482:SF1">
    <property type="entry name" value="PROTEIN AST1-RELATED"/>
    <property type="match status" value="1"/>
</dbReference>
<evidence type="ECO:0000259" key="2">
    <source>
        <dbReference type="SMART" id="SM00829"/>
    </source>
</evidence>
<reference evidence="3" key="1">
    <citation type="submission" date="2024-10" db="EMBL/GenBank/DDBJ databases">
        <authorList>
            <person name="Lesea H.P."/>
            <person name="Kuehl J.V."/>
            <person name="Chandonia J.-M."/>
        </authorList>
    </citation>
    <scope>NUCLEOTIDE SEQUENCE</scope>
    <source>
        <strain evidence="3">FW102-FHT14D07</strain>
    </source>
</reference>
<protein>
    <recommendedName>
        <fullName evidence="1">Zinc-type alcohol dehydrogenase-like protein</fullName>
    </recommendedName>
</protein>
<dbReference type="NCBIfam" id="TIGR02817">
    <property type="entry name" value="adh_fam_1"/>
    <property type="match status" value="1"/>
</dbReference>
<evidence type="ECO:0000256" key="1">
    <source>
        <dbReference type="RuleBase" id="RU364000"/>
    </source>
</evidence>
<keyword evidence="1" id="KW-0560">Oxidoreductase</keyword>
<dbReference type="Pfam" id="PF13602">
    <property type="entry name" value="ADH_zinc_N_2"/>
    <property type="match status" value="1"/>
</dbReference>
<dbReference type="GO" id="GO:0008270">
    <property type="term" value="F:zinc ion binding"/>
    <property type="evidence" value="ECO:0007669"/>
    <property type="project" value="InterPro"/>
</dbReference>
<gene>
    <name evidence="3" type="ORF">ACFYG5_18630</name>
</gene>
<keyword evidence="1" id="KW-0479">Metal-binding</keyword>
<dbReference type="InterPro" id="IPR036291">
    <property type="entry name" value="NAD(P)-bd_dom_sf"/>
</dbReference>
<dbReference type="Gene3D" id="3.40.50.720">
    <property type="entry name" value="NAD(P)-binding Rossmann-like Domain"/>
    <property type="match status" value="1"/>
</dbReference>
<dbReference type="Pfam" id="PF08240">
    <property type="entry name" value="ADH_N"/>
    <property type="match status" value="1"/>
</dbReference>
<dbReference type="RefSeq" id="WP_395120272.1">
    <property type="nucleotide sequence ID" value="NZ_CP170721.1"/>
</dbReference>
<organism evidence="3">
    <name type="scientific">Rhodanobacter sp. FW102-FHT14D07</name>
    <dbReference type="NCBI Taxonomy" id="3351462"/>
    <lineage>
        <taxon>Bacteria</taxon>
        <taxon>Pseudomonadati</taxon>
        <taxon>Pseudomonadota</taxon>
        <taxon>Gammaproteobacteria</taxon>
        <taxon>Lysobacterales</taxon>
        <taxon>Rhodanobacteraceae</taxon>
        <taxon>Rhodanobacter</taxon>
    </lineage>
</organism>
<dbReference type="SUPFAM" id="SSF50129">
    <property type="entry name" value="GroES-like"/>
    <property type="match status" value="1"/>
</dbReference>
<dbReference type="InterPro" id="IPR013154">
    <property type="entry name" value="ADH-like_N"/>
</dbReference>
<dbReference type="PROSITE" id="PS01162">
    <property type="entry name" value="QOR_ZETA_CRYSTAL"/>
    <property type="match status" value="1"/>
</dbReference>
<dbReference type="GO" id="GO:0016491">
    <property type="term" value="F:oxidoreductase activity"/>
    <property type="evidence" value="ECO:0007669"/>
    <property type="project" value="UniProtKB-KW"/>
</dbReference>
<name>A0AB74UUX5_9GAMM</name>
<dbReference type="InterPro" id="IPR014182">
    <property type="entry name" value="ADH_Zn_typ-1"/>
</dbReference>
<feature type="domain" description="Enoyl reductase (ER)" evidence="2">
    <location>
        <begin position="13"/>
        <end position="335"/>
    </location>
</feature>
<comment type="similarity">
    <text evidence="1">Belongs to the zinc-containing alcohol dehydrogenase family. Quinone oxidoreductase subfamily.</text>
</comment>
<keyword evidence="1" id="KW-0862">Zinc</keyword>
<dbReference type="PANTHER" id="PTHR43482">
    <property type="entry name" value="PROTEIN AST1-RELATED"/>
    <property type="match status" value="1"/>
</dbReference>
<dbReference type="InterPro" id="IPR011032">
    <property type="entry name" value="GroES-like_sf"/>
</dbReference>
<evidence type="ECO:0000313" key="3">
    <source>
        <dbReference type="EMBL" id="XIA18544.1"/>
    </source>
</evidence>
<dbReference type="InterPro" id="IPR002364">
    <property type="entry name" value="Quin_OxRdtase/zeta-crystal_CS"/>
</dbReference>
<dbReference type="EMBL" id="CP170721">
    <property type="protein sequence ID" value="XIA18544.1"/>
    <property type="molecule type" value="Genomic_DNA"/>
</dbReference>
<dbReference type="InterPro" id="IPR052585">
    <property type="entry name" value="Lipid_raft_assoc_Zn_ADH"/>
</dbReference>
<accession>A0AB74UUX5</accession>
<dbReference type="AlphaFoldDB" id="A0AB74UUX5"/>
<proteinExistence type="inferred from homology"/>
<dbReference type="SMART" id="SM00829">
    <property type="entry name" value="PKS_ER"/>
    <property type="match status" value="1"/>
</dbReference>
<dbReference type="Gene3D" id="3.90.180.10">
    <property type="entry name" value="Medium-chain alcohol dehydrogenases, catalytic domain"/>
    <property type="match status" value="1"/>
</dbReference>
<dbReference type="CDD" id="cd08252">
    <property type="entry name" value="AL_MDR"/>
    <property type="match status" value="1"/>
</dbReference>
<dbReference type="SUPFAM" id="SSF51735">
    <property type="entry name" value="NAD(P)-binding Rossmann-fold domains"/>
    <property type="match status" value="1"/>
</dbReference>